<comment type="caution">
    <text evidence="2">The sequence shown here is derived from an EMBL/GenBank/DDBJ whole genome shotgun (WGS) entry which is preliminary data.</text>
</comment>
<dbReference type="PANTHER" id="PTHR46033:SF78">
    <property type="entry name" value="OS06G0232700 PROTEIN"/>
    <property type="match status" value="1"/>
</dbReference>
<proteinExistence type="predicted"/>
<dbReference type="Proteomes" id="UP001231189">
    <property type="component" value="Unassembled WGS sequence"/>
</dbReference>
<dbReference type="Pfam" id="PF10536">
    <property type="entry name" value="PMD"/>
    <property type="match status" value="1"/>
</dbReference>
<dbReference type="InterPro" id="IPR019557">
    <property type="entry name" value="AminoTfrase-like_pln_mobile"/>
</dbReference>
<name>A0AAD8U3Z7_LOLMU</name>
<dbReference type="EMBL" id="JAUUTY010000001">
    <property type="protein sequence ID" value="KAK1698501.1"/>
    <property type="molecule type" value="Genomic_DNA"/>
</dbReference>
<dbReference type="PANTHER" id="PTHR46033">
    <property type="entry name" value="PROTEIN MAIN-LIKE 2"/>
    <property type="match status" value="1"/>
</dbReference>
<dbReference type="InterPro" id="IPR044824">
    <property type="entry name" value="MAIN-like"/>
</dbReference>
<gene>
    <name evidence="2" type="ORF">QYE76_015198</name>
</gene>
<feature type="domain" description="Aminotransferase-like plant mobile" evidence="1">
    <location>
        <begin position="10"/>
        <end position="105"/>
    </location>
</feature>
<organism evidence="2 3">
    <name type="scientific">Lolium multiflorum</name>
    <name type="common">Italian ryegrass</name>
    <name type="synonym">Lolium perenne subsp. multiflorum</name>
    <dbReference type="NCBI Taxonomy" id="4521"/>
    <lineage>
        <taxon>Eukaryota</taxon>
        <taxon>Viridiplantae</taxon>
        <taxon>Streptophyta</taxon>
        <taxon>Embryophyta</taxon>
        <taxon>Tracheophyta</taxon>
        <taxon>Spermatophyta</taxon>
        <taxon>Magnoliopsida</taxon>
        <taxon>Liliopsida</taxon>
        <taxon>Poales</taxon>
        <taxon>Poaceae</taxon>
        <taxon>BOP clade</taxon>
        <taxon>Pooideae</taxon>
        <taxon>Poodae</taxon>
        <taxon>Poeae</taxon>
        <taxon>Poeae Chloroplast Group 2 (Poeae type)</taxon>
        <taxon>Loliodinae</taxon>
        <taxon>Loliinae</taxon>
        <taxon>Lolium</taxon>
    </lineage>
</organism>
<evidence type="ECO:0000259" key="1">
    <source>
        <dbReference type="Pfam" id="PF10536"/>
    </source>
</evidence>
<dbReference type="AlphaFoldDB" id="A0AAD8U3Z7"/>
<evidence type="ECO:0000313" key="2">
    <source>
        <dbReference type="EMBL" id="KAK1698501.1"/>
    </source>
</evidence>
<keyword evidence="3" id="KW-1185">Reference proteome</keyword>
<dbReference type="GO" id="GO:0010073">
    <property type="term" value="P:meristem maintenance"/>
    <property type="evidence" value="ECO:0007669"/>
    <property type="project" value="InterPro"/>
</dbReference>
<reference evidence="2" key="1">
    <citation type="submission" date="2023-07" db="EMBL/GenBank/DDBJ databases">
        <title>A chromosome-level genome assembly of Lolium multiflorum.</title>
        <authorList>
            <person name="Chen Y."/>
            <person name="Copetti D."/>
            <person name="Kolliker R."/>
            <person name="Studer B."/>
        </authorList>
    </citation>
    <scope>NUCLEOTIDE SEQUENCE</scope>
    <source>
        <strain evidence="2">02402/16</strain>
        <tissue evidence="2">Leaf</tissue>
    </source>
</reference>
<accession>A0AAD8U3Z7</accession>
<sequence length="138" mass="16392">MLRDMRDGRWWFTRCNLLFIWMVEPYNPERVMRQFGLHQDVPPPSPRRLVADVHTQDNKGMSCFDWSQRNQTWITKWIDEAESDGIRENRRYHGEILAAYNEWYRASTRTLLTGPPPSSPAHLTWASAYHRDTSVLSI</sequence>
<evidence type="ECO:0000313" key="3">
    <source>
        <dbReference type="Proteomes" id="UP001231189"/>
    </source>
</evidence>
<protein>
    <recommendedName>
        <fullName evidence="1">Aminotransferase-like plant mobile domain-containing protein</fullName>
    </recommendedName>
</protein>